<feature type="transmembrane region" description="Helical" evidence="7">
    <location>
        <begin position="495"/>
        <end position="514"/>
    </location>
</feature>
<dbReference type="GO" id="GO:0005886">
    <property type="term" value="C:plasma membrane"/>
    <property type="evidence" value="ECO:0007669"/>
    <property type="project" value="UniProtKB-SubCell"/>
</dbReference>
<dbReference type="AlphaFoldDB" id="A0A650CR02"/>
<comment type="subcellular location">
    <subcellularLocation>
        <location evidence="1">Cell membrane</location>
        <topology evidence="1">Multi-pass membrane protein</topology>
    </subcellularLocation>
</comment>
<name>A0A650CR02_9CREN</name>
<gene>
    <name evidence="9" type="ORF">D1868_09845</name>
</gene>
<feature type="transmembrane region" description="Helical" evidence="7">
    <location>
        <begin position="334"/>
        <end position="362"/>
    </location>
</feature>
<organism evidence="9 10">
    <name type="scientific">Stygiolobus azoricus</name>
    <dbReference type="NCBI Taxonomy" id="41675"/>
    <lineage>
        <taxon>Archaea</taxon>
        <taxon>Thermoproteota</taxon>
        <taxon>Thermoprotei</taxon>
        <taxon>Sulfolobales</taxon>
        <taxon>Sulfolobaceae</taxon>
        <taxon>Stygiolobus</taxon>
    </lineage>
</organism>
<feature type="transmembrane region" description="Helical" evidence="7">
    <location>
        <begin position="781"/>
        <end position="804"/>
    </location>
</feature>
<evidence type="ECO:0000259" key="8">
    <source>
        <dbReference type="PROSITE" id="PS50156"/>
    </source>
</evidence>
<feature type="transmembrane region" description="Helical" evidence="7">
    <location>
        <begin position="709"/>
        <end position="728"/>
    </location>
</feature>
<keyword evidence="5 7" id="KW-1133">Transmembrane helix</keyword>
<keyword evidence="4 7" id="KW-0812">Transmembrane</keyword>
<keyword evidence="6 7" id="KW-0472">Membrane</keyword>
<evidence type="ECO:0000256" key="6">
    <source>
        <dbReference type="ARBA" id="ARBA00023136"/>
    </source>
</evidence>
<dbReference type="InterPro" id="IPR050545">
    <property type="entry name" value="Mycobact_MmpL"/>
</dbReference>
<feature type="transmembrane region" description="Helical" evidence="7">
    <location>
        <begin position="683"/>
        <end position="703"/>
    </location>
</feature>
<dbReference type="OrthoDB" id="42357at2157"/>
<evidence type="ECO:0000256" key="4">
    <source>
        <dbReference type="ARBA" id="ARBA00022692"/>
    </source>
</evidence>
<feature type="transmembrane region" description="Helical" evidence="7">
    <location>
        <begin position="651"/>
        <end position="676"/>
    </location>
</feature>
<feature type="transmembrane region" description="Helical" evidence="7">
    <location>
        <begin position="310"/>
        <end position="327"/>
    </location>
</feature>
<sequence>MRLQILPWFILLILLSPILLGIQNYFVYSDSPFLTPQYGSVVVKHILVKYFNYSEEDNIYVLVSGNYSQAFKEVNNSLKYLSDAKLITPYDYLNQSNQTYFKLISPIINSTYEKLLPLHSLYVNLTKERAYILQNFSIFEYELNVTYGIPIHKFYPVGAEAEKFYYIYSQLNGSELQRARNASLAVFKDPFVLLFSFSNYSNTSLVRSTLLNFSNYSYLVKILTRESVPENALVDPFSYATNQVESEIKPMPISLSNFHRDGKWLFIIQVPNNESLTQIEEFMSNINATVTGHLPIYAESGIATEKDLKVIDIVTVILLSIFLVLLIRALVPILILILSAVIGLEIAYALLFLATFFGYHIYYISGLVIPPIVFGITVDYSILFLYRYFEEVRKGTDNPVSKSFRTAGRALLFSGLSITLGFLSFIISPSPLLKNIGIALVVASVSSLVPALFFIRSALLAIPQKYIKFPRKELPNPFDIRQKYLETMSRGAIKWRYVILGVMVILGFLGYSAFITHTTNVGINEIVPPNSEVVAGEQELTHFLNYSVDYIVIKGNPNSSYTQIYNLSKFIIDNNGLVYGPASIGSTLIKNQTYLTNLYFSHNYTLIEAYIPYPVFSNGAINITKQLIDMGYLVGGSNAERIYIVDNTVHVYYTFVLPLTIILITVYLGIVLGSVIVPLRLSLTLLLSSLVGIALMFTIFNQVYWLSPLIVFAIMYSLGIDYDMFIIIRILEEKGEEEERIVKAVKNTGLVVTAAGLILAGAFMSLGSADMRFLQEIGIPVGLTILFDTFIVRPIMVPAIMAILKEYNWWPGLRTVEKYVVDEKQN</sequence>
<feature type="transmembrane region" description="Helical" evidence="7">
    <location>
        <begin position="368"/>
        <end position="389"/>
    </location>
</feature>
<dbReference type="PROSITE" id="PS50156">
    <property type="entry name" value="SSD"/>
    <property type="match status" value="1"/>
</dbReference>
<dbReference type="InterPro" id="IPR000731">
    <property type="entry name" value="SSD"/>
</dbReference>
<comment type="similarity">
    <text evidence="2">Belongs to the resistance-nodulation-cell division (RND) (TC 2.A.6) family. MmpL subfamily.</text>
</comment>
<dbReference type="GeneID" id="42799373"/>
<evidence type="ECO:0000256" key="1">
    <source>
        <dbReference type="ARBA" id="ARBA00004651"/>
    </source>
</evidence>
<evidence type="ECO:0000256" key="7">
    <source>
        <dbReference type="SAM" id="Phobius"/>
    </source>
</evidence>
<feature type="transmembrane region" description="Helical" evidence="7">
    <location>
        <begin position="749"/>
        <end position="769"/>
    </location>
</feature>
<evidence type="ECO:0000256" key="3">
    <source>
        <dbReference type="ARBA" id="ARBA00022475"/>
    </source>
</evidence>
<feature type="transmembrane region" description="Helical" evidence="7">
    <location>
        <begin position="436"/>
        <end position="462"/>
    </location>
</feature>
<evidence type="ECO:0000256" key="5">
    <source>
        <dbReference type="ARBA" id="ARBA00022989"/>
    </source>
</evidence>
<keyword evidence="3" id="KW-1003">Cell membrane</keyword>
<dbReference type="Gene3D" id="1.20.1640.10">
    <property type="entry name" value="Multidrug efflux transporter AcrB transmembrane domain"/>
    <property type="match status" value="2"/>
</dbReference>
<dbReference type="InterPro" id="IPR004869">
    <property type="entry name" value="MMPL_dom"/>
</dbReference>
<dbReference type="EMBL" id="CP045483">
    <property type="protein sequence ID" value="QGR20259.1"/>
    <property type="molecule type" value="Genomic_DNA"/>
</dbReference>
<dbReference type="Proteomes" id="UP000423396">
    <property type="component" value="Chromosome"/>
</dbReference>
<evidence type="ECO:0000256" key="2">
    <source>
        <dbReference type="ARBA" id="ARBA00010157"/>
    </source>
</evidence>
<dbReference type="Pfam" id="PF03176">
    <property type="entry name" value="MMPL"/>
    <property type="match status" value="2"/>
</dbReference>
<dbReference type="KEGG" id="sazo:D1868_09845"/>
<dbReference type="SUPFAM" id="SSF82866">
    <property type="entry name" value="Multidrug efflux transporter AcrB transmembrane domain"/>
    <property type="match status" value="2"/>
</dbReference>
<evidence type="ECO:0000313" key="9">
    <source>
        <dbReference type="EMBL" id="QGR20259.1"/>
    </source>
</evidence>
<dbReference type="PANTHER" id="PTHR33406">
    <property type="entry name" value="MEMBRANE PROTEIN MJ1562-RELATED"/>
    <property type="match status" value="1"/>
</dbReference>
<reference evidence="9 10" key="1">
    <citation type="submission" date="2019-10" db="EMBL/GenBank/DDBJ databases">
        <title>Genome Sequences from Six Type Strain Members of the Archaeal Family Sulfolobaceae: Acidianus ambivalens, Acidianus infernus, Metallosphaera prunae, Stygiolobus azoricus, Sulfolobus metallicus, and Sulfurisphaera ohwakuensis.</title>
        <authorList>
            <person name="Counts J.A."/>
            <person name="Kelly R.M."/>
        </authorList>
    </citation>
    <scope>NUCLEOTIDE SEQUENCE [LARGE SCALE GENOMIC DNA]</scope>
    <source>
        <strain evidence="9 10">FC6</strain>
    </source>
</reference>
<protein>
    <submittedName>
        <fullName evidence="9">MMPL family transporter</fullName>
    </submittedName>
</protein>
<feature type="transmembrane region" description="Helical" evidence="7">
    <location>
        <begin position="410"/>
        <end position="430"/>
    </location>
</feature>
<dbReference type="PANTHER" id="PTHR33406:SF6">
    <property type="entry name" value="MEMBRANE PROTEIN YDGH-RELATED"/>
    <property type="match status" value="1"/>
</dbReference>
<dbReference type="RefSeq" id="WP_156007708.1">
    <property type="nucleotide sequence ID" value="NZ_CP045483.1"/>
</dbReference>
<proteinExistence type="inferred from homology"/>
<accession>A0A650CR02</accession>
<feature type="domain" description="SSD" evidence="8">
    <location>
        <begin position="353"/>
        <end position="461"/>
    </location>
</feature>
<evidence type="ECO:0000313" key="10">
    <source>
        <dbReference type="Proteomes" id="UP000423396"/>
    </source>
</evidence>
<keyword evidence="10" id="KW-1185">Reference proteome</keyword>